<keyword evidence="1" id="KW-0732">Signal</keyword>
<dbReference type="OrthoDB" id="4678375at2759"/>
<organism evidence="2 3">
    <name type="scientific">Monosporascus ibericus</name>
    <dbReference type="NCBI Taxonomy" id="155417"/>
    <lineage>
        <taxon>Eukaryota</taxon>
        <taxon>Fungi</taxon>
        <taxon>Dikarya</taxon>
        <taxon>Ascomycota</taxon>
        <taxon>Pezizomycotina</taxon>
        <taxon>Sordariomycetes</taxon>
        <taxon>Xylariomycetidae</taxon>
        <taxon>Xylariales</taxon>
        <taxon>Xylariales incertae sedis</taxon>
        <taxon>Monosporascus</taxon>
    </lineage>
</organism>
<keyword evidence="3" id="KW-1185">Reference proteome</keyword>
<name>A0A4Q4SYU8_9PEZI</name>
<feature type="chain" id="PRO_5020271305" evidence="1">
    <location>
        <begin position="20"/>
        <end position="155"/>
    </location>
</feature>
<accession>A0A4Q4SYU8</accession>
<sequence length="155" mass="16660">MHFTTLLPILAAAAPFVSAAPSKAPTSAPSTRSLEGSIVAGPLSYEELQFQVEKMKADGSLYKRDGICAGVYYCSDADFLGDCYYGCYSTGTSTYPGEWAARISSFGPDRGFQCYAYDHDCSDGDGSTQTFSFPGGTLNPDMNDQLFCFYCNPSS</sequence>
<dbReference type="AlphaFoldDB" id="A0A4Q4SYU8"/>
<proteinExistence type="predicted"/>
<evidence type="ECO:0000313" key="3">
    <source>
        <dbReference type="Proteomes" id="UP000293360"/>
    </source>
</evidence>
<reference evidence="2 3" key="1">
    <citation type="submission" date="2018-06" db="EMBL/GenBank/DDBJ databases">
        <title>Complete Genomes of Monosporascus.</title>
        <authorList>
            <person name="Robinson A.J."/>
            <person name="Natvig D.O."/>
        </authorList>
    </citation>
    <scope>NUCLEOTIDE SEQUENCE [LARGE SCALE GENOMIC DNA]</scope>
    <source>
        <strain evidence="2 3">CBS 110550</strain>
    </source>
</reference>
<dbReference type="EMBL" id="QJNU01000779">
    <property type="protein sequence ID" value="RYO86477.1"/>
    <property type="molecule type" value="Genomic_DNA"/>
</dbReference>
<protein>
    <submittedName>
        <fullName evidence="2">Uncharacterized protein</fullName>
    </submittedName>
</protein>
<comment type="caution">
    <text evidence="2">The sequence shown here is derived from an EMBL/GenBank/DDBJ whole genome shotgun (WGS) entry which is preliminary data.</text>
</comment>
<evidence type="ECO:0000256" key="1">
    <source>
        <dbReference type="SAM" id="SignalP"/>
    </source>
</evidence>
<dbReference type="Proteomes" id="UP000293360">
    <property type="component" value="Unassembled WGS sequence"/>
</dbReference>
<gene>
    <name evidence="2" type="ORF">DL764_009002</name>
</gene>
<evidence type="ECO:0000313" key="2">
    <source>
        <dbReference type="EMBL" id="RYO86477.1"/>
    </source>
</evidence>
<feature type="signal peptide" evidence="1">
    <location>
        <begin position="1"/>
        <end position="19"/>
    </location>
</feature>